<evidence type="ECO:0000256" key="6">
    <source>
        <dbReference type="ARBA" id="ARBA00022840"/>
    </source>
</evidence>
<name>A0A1L9RHT2_ASPWE</name>
<dbReference type="SUPFAM" id="SSF56059">
    <property type="entry name" value="Glutathione synthetase ATP-binding domain-like"/>
    <property type="match status" value="1"/>
</dbReference>
<feature type="domain" description="ATP-grasp" evidence="11">
    <location>
        <begin position="688"/>
        <end position="888"/>
    </location>
</feature>
<dbReference type="Pfam" id="PF01039">
    <property type="entry name" value="Carboxyl_trans"/>
    <property type="match status" value="1"/>
</dbReference>
<dbReference type="UniPathway" id="UPA00655">
    <property type="reaction ID" value="UER00711"/>
</dbReference>
<dbReference type="SUPFAM" id="SSF52440">
    <property type="entry name" value="PreATP-grasp domain"/>
    <property type="match status" value="1"/>
</dbReference>
<organism evidence="15 16">
    <name type="scientific">Aspergillus wentii DTO 134E9</name>
    <dbReference type="NCBI Taxonomy" id="1073089"/>
    <lineage>
        <taxon>Eukaryota</taxon>
        <taxon>Fungi</taxon>
        <taxon>Dikarya</taxon>
        <taxon>Ascomycota</taxon>
        <taxon>Pezizomycotina</taxon>
        <taxon>Eurotiomycetes</taxon>
        <taxon>Eurotiomycetidae</taxon>
        <taxon>Eurotiales</taxon>
        <taxon>Aspergillaceae</taxon>
        <taxon>Aspergillus</taxon>
        <taxon>Aspergillus subgen. Cremei</taxon>
    </lineage>
</organism>
<comment type="cofactor">
    <cofactor evidence="1">
        <name>biotin</name>
        <dbReference type="ChEBI" id="CHEBI:57586"/>
    </cofactor>
</comment>
<dbReference type="InterPro" id="IPR000089">
    <property type="entry name" value="Biotin_lipoyl"/>
</dbReference>
<feature type="domain" description="CoA carboxyltransferase N-terminal" evidence="13">
    <location>
        <begin position="22"/>
        <end position="290"/>
    </location>
</feature>
<evidence type="ECO:0000313" key="15">
    <source>
        <dbReference type="EMBL" id="OJJ34428.1"/>
    </source>
</evidence>
<dbReference type="InterPro" id="IPR011763">
    <property type="entry name" value="COA_CT_C"/>
</dbReference>
<reference evidence="16" key="1">
    <citation type="journal article" date="2017" name="Genome Biol.">
        <title>Comparative genomics reveals high biological diversity and specific adaptations in the industrially and medically important fungal genus Aspergillus.</title>
        <authorList>
            <person name="de Vries R.P."/>
            <person name="Riley R."/>
            <person name="Wiebenga A."/>
            <person name="Aguilar-Osorio G."/>
            <person name="Amillis S."/>
            <person name="Uchima C.A."/>
            <person name="Anderluh G."/>
            <person name="Asadollahi M."/>
            <person name="Askin M."/>
            <person name="Barry K."/>
            <person name="Battaglia E."/>
            <person name="Bayram O."/>
            <person name="Benocci T."/>
            <person name="Braus-Stromeyer S.A."/>
            <person name="Caldana C."/>
            <person name="Canovas D."/>
            <person name="Cerqueira G.C."/>
            <person name="Chen F."/>
            <person name="Chen W."/>
            <person name="Choi C."/>
            <person name="Clum A."/>
            <person name="Dos Santos R.A."/>
            <person name="Damasio A.R."/>
            <person name="Diallinas G."/>
            <person name="Emri T."/>
            <person name="Fekete E."/>
            <person name="Flipphi M."/>
            <person name="Freyberg S."/>
            <person name="Gallo A."/>
            <person name="Gournas C."/>
            <person name="Habgood R."/>
            <person name="Hainaut M."/>
            <person name="Harispe M.L."/>
            <person name="Henrissat B."/>
            <person name="Hilden K.S."/>
            <person name="Hope R."/>
            <person name="Hossain A."/>
            <person name="Karabika E."/>
            <person name="Karaffa L."/>
            <person name="Karanyi Z."/>
            <person name="Krasevec N."/>
            <person name="Kuo A."/>
            <person name="Kusch H."/>
            <person name="LaButti K."/>
            <person name="Lagendijk E.L."/>
            <person name="Lapidus A."/>
            <person name="Levasseur A."/>
            <person name="Lindquist E."/>
            <person name="Lipzen A."/>
            <person name="Logrieco A.F."/>
            <person name="MacCabe A."/>
            <person name="Maekelae M.R."/>
            <person name="Malavazi I."/>
            <person name="Melin P."/>
            <person name="Meyer V."/>
            <person name="Mielnichuk N."/>
            <person name="Miskei M."/>
            <person name="Molnar A.P."/>
            <person name="Mule G."/>
            <person name="Ngan C.Y."/>
            <person name="Orejas M."/>
            <person name="Orosz E."/>
            <person name="Ouedraogo J.P."/>
            <person name="Overkamp K.M."/>
            <person name="Park H.-S."/>
            <person name="Perrone G."/>
            <person name="Piumi F."/>
            <person name="Punt P.J."/>
            <person name="Ram A.F."/>
            <person name="Ramon A."/>
            <person name="Rauscher S."/>
            <person name="Record E."/>
            <person name="Riano-Pachon D.M."/>
            <person name="Robert V."/>
            <person name="Roehrig J."/>
            <person name="Ruller R."/>
            <person name="Salamov A."/>
            <person name="Salih N.S."/>
            <person name="Samson R.A."/>
            <person name="Sandor E."/>
            <person name="Sanguinetti M."/>
            <person name="Schuetze T."/>
            <person name="Sepcic K."/>
            <person name="Shelest E."/>
            <person name="Sherlock G."/>
            <person name="Sophianopoulou V."/>
            <person name="Squina F.M."/>
            <person name="Sun H."/>
            <person name="Susca A."/>
            <person name="Todd R.B."/>
            <person name="Tsang A."/>
            <person name="Unkles S.E."/>
            <person name="van de Wiele N."/>
            <person name="van Rossen-Uffink D."/>
            <person name="Oliveira J.V."/>
            <person name="Vesth T.C."/>
            <person name="Visser J."/>
            <person name="Yu J.-H."/>
            <person name="Zhou M."/>
            <person name="Andersen M.R."/>
            <person name="Archer D.B."/>
            <person name="Baker S.E."/>
            <person name="Benoit I."/>
            <person name="Brakhage A.A."/>
            <person name="Braus G.H."/>
            <person name="Fischer R."/>
            <person name="Frisvad J.C."/>
            <person name="Goldman G.H."/>
            <person name="Houbraken J."/>
            <person name="Oakley B."/>
            <person name="Pocsi I."/>
            <person name="Scazzocchio C."/>
            <person name="Seiboth B."/>
            <person name="vanKuyk P.A."/>
            <person name="Wortman J."/>
            <person name="Dyer P.S."/>
            <person name="Grigoriev I.V."/>
        </authorList>
    </citation>
    <scope>NUCLEOTIDE SEQUENCE [LARGE SCALE GENOMIC DNA]</scope>
    <source>
        <strain evidence="16">DTO 134E9</strain>
    </source>
</reference>
<evidence type="ECO:0000259" key="14">
    <source>
        <dbReference type="PROSITE" id="PS50989"/>
    </source>
</evidence>
<dbReference type="Proteomes" id="UP000184383">
    <property type="component" value="Unassembled WGS sequence"/>
</dbReference>
<dbReference type="GeneID" id="63754948"/>
<protein>
    <recommendedName>
        <fullName evidence="3">acetyl-CoA carboxylase</fullName>
        <ecNumber evidence="3">6.4.1.2</ecNumber>
    </recommendedName>
</protein>
<dbReference type="InterPro" id="IPR005479">
    <property type="entry name" value="CPAse_ATP-bd"/>
</dbReference>
<dbReference type="STRING" id="1073089.A0A1L9RHT2"/>
<comment type="pathway">
    <text evidence="2">Lipid metabolism; malonyl-CoA biosynthesis; malonyl-CoA from acetyl-CoA: step 1/1.</text>
</comment>
<dbReference type="Gene3D" id="3.90.226.10">
    <property type="entry name" value="2-enoyl-CoA Hydratase, Chain A, domain 1"/>
    <property type="match status" value="2"/>
</dbReference>
<keyword evidence="16" id="KW-1185">Reference proteome</keyword>
<dbReference type="InterPro" id="IPR011761">
    <property type="entry name" value="ATP-grasp"/>
</dbReference>
<evidence type="ECO:0000259" key="10">
    <source>
        <dbReference type="PROSITE" id="PS50968"/>
    </source>
</evidence>
<dbReference type="PROSITE" id="PS00867">
    <property type="entry name" value="CPSASE_2"/>
    <property type="match status" value="1"/>
</dbReference>
<dbReference type="OrthoDB" id="196847at2759"/>
<dbReference type="GO" id="GO:0005524">
    <property type="term" value="F:ATP binding"/>
    <property type="evidence" value="ECO:0007669"/>
    <property type="project" value="UniProtKB-UniRule"/>
</dbReference>
<evidence type="ECO:0000256" key="9">
    <source>
        <dbReference type="PROSITE-ProRule" id="PRU00409"/>
    </source>
</evidence>
<dbReference type="UniPathway" id="UPA00363">
    <property type="reaction ID" value="UER00861"/>
</dbReference>
<evidence type="ECO:0000256" key="7">
    <source>
        <dbReference type="ARBA" id="ARBA00023267"/>
    </source>
</evidence>
<gene>
    <name evidence="15" type="ORF">ASPWEDRAFT_70122</name>
</gene>
<keyword evidence="7" id="KW-0092">Biotin</keyword>
<dbReference type="VEuPathDB" id="FungiDB:ASPWEDRAFT_70122"/>
<dbReference type="InterPro" id="IPR050856">
    <property type="entry name" value="Biotin_carboxylase_complex"/>
</dbReference>
<evidence type="ECO:0000256" key="1">
    <source>
        <dbReference type="ARBA" id="ARBA00001953"/>
    </source>
</evidence>
<dbReference type="GO" id="GO:0046872">
    <property type="term" value="F:metal ion binding"/>
    <property type="evidence" value="ECO:0007669"/>
    <property type="project" value="InterPro"/>
</dbReference>
<keyword evidence="6 9" id="KW-0067">ATP-binding</keyword>
<dbReference type="InterPro" id="IPR029045">
    <property type="entry name" value="ClpP/crotonase-like_dom_sf"/>
</dbReference>
<dbReference type="InterPro" id="IPR005482">
    <property type="entry name" value="Biotin_COase_C"/>
</dbReference>
<dbReference type="EC" id="6.4.1.2" evidence="3"/>
<dbReference type="SUPFAM" id="SSF51230">
    <property type="entry name" value="Single hybrid motif"/>
    <property type="match status" value="1"/>
</dbReference>
<dbReference type="PANTHER" id="PTHR18866">
    <property type="entry name" value="CARBOXYLASE:PYRUVATE/ACETYL-COA/PROPIONYL-COA CARBOXYLASE"/>
    <property type="match status" value="1"/>
</dbReference>
<dbReference type="GO" id="GO:0006552">
    <property type="term" value="P:L-leucine catabolic process"/>
    <property type="evidence" value="ECO:0007669"/>
    <property type="project" value="UniProtKB-UniPathway"/>
</dbReference>
<keyword evidence="4" id="KW-0436">Ligase</keyword>
<dbReference type="RefSeq" id="XP_040688104.1">
    <property type="nucleotide sequence ID" value="XM_040839100.1"/>
</dbReference>
<dbReference type="Pfam" id="PF00289">
    <property type="entry name" value="Biotin_carb_N"/>
    <property type="match status" value="1"/>
</dbReference>
<dbReference type="Gene3D" id="2.40.50.100">
    <property type="match status" value="1"/>
</dbReference>
<dbReference type="FunFam" id="3.30.1490.20:FF:000003">
    <property type="entry name" value="acetyl-CoA carboxylase isoform X1"/>
    <property type="match status" value="1"/>
</dbReference>
<sequence>MYPSIPSTFTQTPQSKSNHESWIPILTKYEEYLEQVSSEGTASSLKRHQSRGQLLPRDRIALLLDQDSPFLELGCFAGFQNEDSTPCGNLIAGIGSVCGRPCLVMSHIPTQSGGAWNEMTVLKINRMMEIASENSLPLISLVQSVPSPPHPHITQTNKDQAGVFLPHQFRVFHKGGQLFRDLARRTQSGKPSCAVVFGSSTAGGAYHPALSDYTIFVDGQAQAFLGGPPLVKMATGEVIGAEELGGAAVHGGRTGLADEVAVDEFDAIQKAREWVSTLQSPSRQLQSQEALPPRYPIEDILSIVNPDIRKPFDMKEVILRLVDDSRLSIFKPRFGKNMLTAFAHIMGMPIGIIANTTSILNPSEALKTAQFIHTANQTHTPLLFLHNVTGFMVGAKAEHAGIIKAGAQLVAAVSCSTVPHISIILGASYGAGNYAMCGRAYAPRFLFTWPTGRCSVMGAEQLGGVMETVQRGSAAAKGTGVDEGELEGRVRVFKERVDRDAECYSTSSALIDDGVIDPRDTRDVVGMCLEVVMAGGVTGAESNIHAAPMRNPLFLTPPPVDENGRPRIQKVLIANRGEIACRIISTCRKLNIASVAVYVEEDASSRHILDADESINIGSIDRSSSNPFLDVELLVNTAVSVGAQAVHPGYGYLSENASFATRVREAGLIFIGPSPAAMSTLGDKRSSKDYLGKYAPDVPLIPGFSGSSQDVQDLEKAAAGIGFPVMLKASAGGGGKGMRIIHEASQLRQELERAQSEAQRSFGSSDCILEKYIESSKHVEIQIIGDSHGEVVSLLDRDCSVQRRHQKVIEETPCTFLTEETRTAMSATAVRIAKLIGYENAGTVEFVVDVKTNKFYFLEVNARLQVEHPITEEVTGVDLVSLQLFVAAGGSLRSLSVMRSLSQQGHAIECRLCAEDPQRDFFPEHGRVHLWLPAKGVLGPGRDVRYETAIQTGSSVSIYFDSMIAKIVVWAPTRTLAIEKMAKVLANTACVGVKTNQLFMQRCLLSKAFHNPAYTTSFIPSNTNDLLSPASIPNLRELSIIPCLFLRNLADRASGSSRKRPFQNIRKQFRNQRFDPVSVHCDVVDPIGWPYDRKAESKEHILCLWKRPSDSSPEIQEVSLIPIRADDNKDKDMEISPAKKVTAEYNAISEILRGGEKGFGPSYKLNINSWTPAEGIPAVQESWLASTMEVSINGSKILAHVVIHSNRAHALAGQLNQTQRIYCHFPSLGTHVEFERSSLLSYCESVRTEAKSQNDPEQKTITAPMPCKVLSVLKKQGDEVKSGETVMVIESMKMEVSITVGASGKFETNWKIGDAVEEGKVLCSVV</sequence>
<dbReference type="PROSITE" id="PS50968">
    <property type="entry name" value="BIOTINYL_LIPOYL"/>
    <property type="match status" value="1"/>
</dbReference>
<dbReference type="PROSITE" id="PS50979">
    <property type="entry name" value="BC"/>
    <property type="match status" value="1"/>
</dbReference>
<dbReference type="InterPro" id="IPR011764">
    <property type="entry name" value="Biotin_carboxylation_dom"/>
</dbReference>
<dbReference type="FunFam" id="3.90.226.10:FF:000021">
    <property type="entry name" value="Acetyl-CoA carboxylase carboxyltransferase subunit"/>
    <property type="match status" value="1"/>
</dbReference>
<dbReference type="SMART" id="SM00878">
    <property type="entry name" value="Biotin_carb_C"/>
    <property type="match status" value="1"/>
</dbReference>
<keyword evidence="8" id="KW-0511">Multifunctional enzyme</keyword>
<evidence type="ECO:0000259" key="11">
    <source>
        <dbReference type="PROSITE" id="PS50975"/>
    </source>
</evidence>
<dbReference type="Pfam" id="PF02786">
    <property type="entry name" value="CPSase_L_D2"/>
    <property type="match status" value="1"/>
</dbReference>
<dbReference type="Gene3D" id="3.30.470.20">
    <property type="entry name" value="ATP-grasp fold, B domain"/>
    <property type="match status" value="1"/>
</dbReference>
<keyword evidence="5 9" id="KW-0547">Nucleotide-binding</keyword>
<dbReference type="Pfam" id="PF00364">
    <property type="entry name" value="Biotin_lipoyl"/>
    <property type="match status" value="1"/>
</dbReference>
<proteinExistence type="predicted"/>
<dbReference type="GO" id="GO:2001295">
    <property type="term" value="P:malonyl-CoA biosynthetic process"/>
    <property type="evidence" value="ECO:0007669"/>
    <property type="project" value="UniProtKB-UniPathway"/>
</dbReference>
<dbReference type="InterPro" id="IPR034733">
    <property type="entry name" value="AcCoA_carboxyl_beta"/>
</dbReference>
<evidence type="ECO:0000313" key="16">
    <source>
        <dbReference type="Proteomes" id="UP000184383"/>
    </source>
</evidence>
<dbReference type="PROSITE" id="PS50975">
    <property type="entry name" value="ATP_GRASP"/>
    <property type="match status" value="1"/>
</dbReference>
<dbReference type="EMBL" id="KV878213">
    <property type="protein sequence ID" value="OJJ34428.1"/>
    <property type="molecule type" value="Genomic_DNA"/>
</dbReference>
<dbReference type="PROSITE" id="PS00866">
    <property type="entry name" value="CPSASE_1"/>
    <property type="match status" value="1"/>
</dbReference>
<dbReference type="InterPro" id="IPR011762">
    <property type="entry name" value="COA_CT_N"/>
</dbReference>
<dbReference type="InterPro" id="IPR005481">
    <property type="entry name" value="BC-like_N"/>
</dbReference>
<evidence type="ECO:0000256" key="8">
    <source>
        <dbReference type="ARBA" id="ARBA00023268"/>
    </source>
</evidence>
<dbReference type="SUPFAM" id="SSF51246">
    <property type="entry name" value="Rudiment single hybrid motif"/>
    <property type="match status" value="1"/>
</dbReference>
<dbReference type="PROSITE" id="PS50989">
    <property type="entry name" value="COA_CT_CTER"/>
    <property type="match status" value="1"/>
</dbReference>
<dbReference type="Pfam" id="PF02785">
    <property type="entry name" value="Biotin_carb_C"/>
    <property type="match status" value="1"/>
</dbReference>
<dbReference type="InterPro" id="IPR016185">
    <property type="entry name" value="PreATP-grasp_dom_sf"/>
</dbReference>
<accession>A0A1L9RHT2</accession>
<evidence type="ECO:0000256" key="5">
    <source>
        <dbReference type="ARBA" id="ARBA00022741"/>
    </source>
</evidence>
<dbReference type="GO" id="GO:0003989">
    <property type="term" value="F:acetyl-CoA carboxylase activity"/>
    <property type="evidence" value="ECO:0007669"/>
    <property type="project" value="UniProtKB-EC"/>
</dbReference>
<feature type="domain" description="Lipoyl-binding" evidence="10">
    <location>
        <begin position="1250"/>
        <end position="1326"/>
    </location>
</feature>
<dbReference type="InterPro" id="IPR011053">
    <property type="entry name" value="Single_hybrid_motif"/>
</dbReference>
<dbReference type="CDD" id="cd06850">
    <property type="entry name" value="biotinyl_domain"/>
    <property type="match status" value="1"/>
</dbReference>
<dbReference type="PROSITE" id="PS50980">
    <property type="entry name" value="COA_CT_NTER"/>
    <property type="match status" value="1"/>
</dbReference>
<feature type="domain" description="CoA carboxyltransferase C-terminal" evidence="14">
    <location>
        <begin position="292"/>
        <end position="531"/>
    </location>
</feature>
<dbReference type="PANTHER" id="PTHR18866:SF127">
    <property type="match status" value="1"/>
</dbReference>
<evidence type="ECO:0000256" key="3">
    <source>
        <dbReference type="ARBA" id="ARBA00013058"/>
    </source>
</evidence>
<evidence type="ECO:0000256" key="4">
    <source>
        <dbReference type="ARBA" id="ARBA00022598"/>
    </source>
</evidence>
<evidence type="ECO:0000256" key="2">
    <source>
        <dbReference type="ARBA" id="ARBA00004956"/>
    </source>
</evidence>
<evidence type="ECO:0000259" key="12">
    <source>
        <dbReference type="PROSITE" id="PS50979"/>
    </source>
</evidence>
<dbReference type="InterPro" id="IPR011054">
    <property type="entry name" value="Rudment_hybrid_motif"/>
</dbReference>
<feature type="domain" description="Biotin carboxylation" evidence="12">
    <location>
        <begin position="567"/>
        <end position="1024"/>
    </location>
</feature>
<dbReference type="SUPFAM" id="SSF52096">
    <property type="entry name" value="ClpP/crotonase"/>
    <property type="match status" value="2"/>
</dbReference>
<evidence type="ECO:0000259" key="13">
    <source>
        <dbReference type="PROSITE" id="PS50980"/>
    </source>
</evidence>